<name>A0ACC3C5C0_PYRYE</name>
<dbReference type="Proteomes" id="UP000798662">
    <property type="component" value="Chromosome 2"/>
</dbReference>
<comment type="caution">
    <text evidence="1">The sequence shown here is derived from an EMBL/GenBank/DDBJ whole genome shotgun (WGS) entry which is preliminary data.</text>
</comment>
<reference evidence="1" key="1">
    <citation type="submission" date="2019-11" db="EMBL/GenBank/DDBJ databases">
        <title>Nori genome reveals adaptations in red seaweeds to the harsh intertidal environment.</title>
        <authorList>
            <person name="Wang D."/>
            <person name="Mao Y."/>
        </authorList>
    </citation>
    <scope>NUCLEOTIDE SEQUENCE</scope>
    <source>
        <tissue evidence="1">Gametophyte</tissue>
    </source>
</reference>
<gene>
    <name evidence="1" type="ORF">I4F81_007701</name>
</gene>
<sequence>MDNQLEENLPGAPEPNLGGNAEGNLEGSVPANVRGNLGAGIQAGLELNRQRSSETDNIFREIFLEGENLSELSMVQQGFIRVIRGIEQEIGTDTTGAQVKEMVAESYPPEMLFDPDLASYPRIYIKLRNWLDKHGAALGNHPTHRVYNLLADRLYAHGPERDQAQELARKFHDTMMARASYVVYGRRGPGLP</sequence>
<accession>A0ACC3C5C0</accession>
<evidence type="ECO:0000313" key="2">
    <source>
        <dbReference type="Proteomes" id="UP000798662"/>
    </source>
</evidence>
<organism evidence="1 2">
    <name type="scientific">Pyropia yezoensis</name>
    <name type="common">Susabi-nori</name>
    <name type="synonym">Porphyra yezoensis</name>
    <dbReference type="NCBI Taxonomy" id="2788"/>
    <lineage>
        <taxon>Eukaryota</taxon>
        <taxon>Rhodophyta</taxon>
        <taxon>Bangiophyceae</taxon>
        <taxon>Bangiales</taxon>
        <taxon>Bangiaceae</taxon>
        <taxon>Pyropia</taxon>
    </lineage>
</organism>
<proteinExistence type="predicted"/>
<keyword evidence="2" id="KW-1185">Reference proteome</keyword>
<dbReference type="EMBL" id="CM020619">
    <property type="protein sequence ID" value="KAK1865166.1"/>
    <property type="molecule type" value="Genomic_DNA"/>
</dbReference>
<protein>
    <submittedName>
        <fullName evidence="1">Uncharacterized protein</fullName>
    </submittedName>
</protein>
<evidence type="ECO:0000313" key="1">
    <source>
        <dbReference type="EMBL" id="KAK1865166.1"/>
    </source>
</evidence>